<dbReference type="Pfam" id="PF00635">
    <property type="entry name" value="Motile_Sperm"/>
    <property type="match status" value="1"/>
</dbReference>
<dbReference type="Proteomes" id="UP000612746">
    <property type="component" value="Unassembled WGS sequence"/>
</dbReference>
<evidence type="ECO:0000259" key="7">
    <source>
        <dbReference type="PROSITE" id="PS50202"/>
    </source>
</evidence>
<dbReference type="InterPro" id="IPR016763">
    <property type="entry name" value="VAP"/>
</dbReference>
<sequence length="207" mass="23071">MNSNPAIRISPPEFQFYASRSSSGYISRLTIRNLIDRPVGFKLKTNAPARYSVKPVLASLAPNAVMEVYVRSDSEVMPEDKFLIQSLPLTPAEAQDKLSSTSWRLLDRRRITENLINCSMMRGFRAHTLSQSSTRSPTPSKFSQLTPPSSPTKLSNENWAQGASEVLTFFNTTEYASMQDRISLQSNEDANLGSQCSMHISWSAATI</sequence>
<dbReference type="GO" id="GO:0005789">
    <property type="term" value="C:endoplasmic reticulum membrane"/>
    <property type="evidence" value="ECO:0007669"/>
    <property type="project" value="InterPro"/>
</dbReference>
<comment type="subcellular location">
    <subcellularLocation>
        <location evidence="1">Membrane</location>
        <topology evidence="1">Single-pass type IV membrane protein</topology>
    </subcellularLocation>
</comment>
<accession>A0A8H7UR22</accession>
<dbReference type="GO" id="GO:0090158">
    <property type="term" value="P:endoplasmic reticulum membrane organization"/>
    <property type="evidence" value="ECO:0007669"/>
    <property type="project" value="TreeGrafter"/>
</dbReference>
<keyword evidence="5" id="KW-0472">Membrane</keyword>
<dbReference type="PROSITE" id="PS50202">
    <property type="entry name" value="MSP"/>
    <property type="match status" value="1"/>
</dbReference>
<protein>
    <recommendedName>
        <fullName evidence="7">MSP domain-containing protein</fullName>
    </recommendedName>
</protein>
<gene>
    <name evidence="8" type="ORF">INT44_004043</name>
</gene>
<evidence type="ECO:0000256" key="2">
    <source>
        <dbReference type="ARBA" id="ARBA00008932"/>
    </source>
</evidence>
<dbReference type="OrthoDB" id="75724at2759"/>
<dbReference type="InterPro" id="IPR013783">
    <property type="entry name" value="Ig-like_fold"/>
</dbReference>
<dbReference type="GO" id="GO:0005886">
    <property type="term" value="C:plasma membrane"/>
    <property type="evidence" value="ECO:0007669"/>
    <property type="project" value="TreeGrafter"/>
</dbReference>
<dbReference type="AlphaFoldDB" id="A0A8H7UR22"/>
<dbReference type="GO" id="GO:0061817">
    <property type="term" value="P:endoplasmic reticulum-plasma membrane tethering"/>
    <property type="evidence" value="ECO:0007669"/>
    <property type="project" value="TreeGrafter"/>
</dbReference>
<dbReference type="InterPro" id="IPR000535">
    <property type="entry name" value="MSP_dom"/>
</dbReference>
<name>A0A8H7UR22_9FUNG</name>
<evidence type="ECO:0000256" key="4">
    <source>
        <dbReference type="ARBA" id="ARBA00022989"/>
    </source>
</evidence>
<evidence type="ECO:0000256" key="6">
    <source>
        <dbReference type="SAM" id="MobiDB-lite"/>
    </source>
</evidence>
<evidence type="ECO:0000313" key="9">
    <source>
        <dbReference type="Proteomes" id="UP000612746"/>
    </source>
</evidence>
<evidence type="ECO:0000256" key="1">
    <source>
        <dbReference type="ARBA" id="ARBA00004211"/>
    </source>
</evidence>
<dbReference type="EMBL" id="JAEPRA010000001">
    <property type="protein sequence ID" value="KAG2188903.1"/>
    <property type="molecule type" value="Genomic_DNA"/>
</dbReference>
<comment type="similarity">
    <text evidence="2">Belongs to the VAMP-associated protein (VAP) (TC 9.B.17) family.</text>
</comment>
<organism evidence="8 9">
    <name type="scientific">Umbelopsis vinacea</name>
    <dbReference type="NCBI Taxonomy" id="44442"/>
    <lineage>
        <taxon>Eukaryota</taxon>
        <taxon>Fungi</taxon>
        <taxon>Fungi incertae sedis</taxon>
        <taxon>Mucoromycota</taxon>
        <taxon>Mucoromycotina</taxon>
        <taxon>Umbelopsidomycetes</taxon>
        <taxon>Umbelopsidales</taxon>
        <taxon>Umbelopsidaceae</taxon>
        <taxon>Umbelopsis</taxon>
    </lineage>
</organism>
<reference evidence="8" key="1">
    <citation type="submission" date="2020-12" db="EMBL/GenBank/DDBJ databases">
        <title>Metabolic potential, ecology and presence of endohyphal bacteria is reflected in genomic diversity of Mucoromycotina.</title>
        <authorList>
            <person name="Muszewska A."/>
            <person name="Okrasinska A."/>
            <person name="Steczkiewicz K."/>
            <person name="Drgas O."/>
            <person name="Orlowska M."/>
            <person name="Perlinska-Lenart U."/>
            <person name="Aleksandrzak-Piekarczyk T."/>
            <person name="Szatraj K."/>
            <person name="Zielenkiewicz U."/>
            <person name="Pilsyk S."/>
            <person name="Malc E."/>
            <person name="Mieczkowski P."/>
            <person name="Kruszewska J.S."/>
            <person name="Biernat P."/>
            <person name="Pawlowska J."/>
        </authorList>
    </citation>
    <scope>NUCLEOTIDE SEQUENCE</scope>
    <source>
        <strain evidence="8">WA0000051536</strain>
    </source>
</reference>
<keyword evidence="3" id="KW-0812">Transmembrane</keyword>
<dbReference type="SUPFAM" id="SSF49354">
    <property type="entry name" value="PapD-like"/>
    <property type="match status" value="1"/>
</dbReference>
<keyword evidence="9" id="KW-1185">Reference proteome</keyword>
<feature type="region of interest" description="Disordered" evidence="6">
    <location>
        <begin position="128"/>
        <end position="156"/>
    </location>
</feature>
<evidence type="ECO:0000313" key="8">
    <source>
        <dbReference type="EMBL" id="KAG2188903.1"/>
    </source>
</evidence>
<comment type="caution">
    <text evidence="8">The sequence shown here is derived from an EMBL/GenBank/DDBJ whole genome shotgun (WGS) entry which is preliminary data.</text>
</comment>
<evidence type="ECO:0000256" key="3">
    <source>
        <dbReference type="ARBA" id="ARBA00022692"/>
    </source>
</evidence>
<dbReference type="InterPro" id="IPR008962">
    <property type="entry name" value="PapD-like_sf"/>
</dbReference>
<evidence type="ECO:0000256" key="5">
    <source>
        <dbReference type="ARBA" id="ARBA00023136"/>
    </source>
</evidence>
<keyword evidence="4" id="KW-1133">Transmembrane helix</keyword>
<feature type="domain" description="MSP" evidence="7">
    <location>
        <begin position="1"/>
        <end position="121"/>
    </location>
</feature>
<dbReference type="PANTHER" id="PTHR10809:SF6">
    <property type="entry name" value="AT11025P-RELATED"/>
    <property type="match status" value="1"/>
</dbReference>
<dbReference type="Gene3D" id="2.60.40.10">
    <property type="entry name" value="Immunoglobulins"/>
    <property type="match status" value="1"/>
</dbReference>
<dbReference type="PANTHER" id="PTHR10809">
    <property type="entry name" value="VESICLE-ASSOCIATED MEMBRANE PROTEIN-ASSOCIATED PROTEIN"/>
    <property type="match status" value="1"/>
</dbReference>
<proteinExistence type="inferred from homology"/>